<feature type="compositionally biased region" description="Low complexity" evidence="5">
    <location>
        <begin position="575"/>
        <end position="588"/>
    </location>
</feature>
<dbReference type="GO" id="GO:0004888">
    <property type="term" value="F:transmembrane signaling receptor activity"/>
    <property type="evidence" value="ECO:0007669"/>
    <property type="project" value="InterPro"/>
</dbReference>
<keyword evidence="6" id="KW-0812">Transmembrane</keyword>
<feature type="transmembrane region" description="Helical" evidence="6">
    <location>
        <begin position="6"/>
        <end position="26"/>
    </location>
</feature>
<dbReference type="eggNOG" id="COG0840">
    <property type="taxonomic scope" value="Bacteria"/>
</dbReference>
<dbReference type="SMR" id="A9FWB2"/>
<dbReference type="KEGG" id="scl:sce2202"/>
<dbReference type="PRINTS" id="PR00260">
    <property type="entry name" value="CHEMTRNSDUCR"/>
</dbReference>
<dbReference type="SMART" id="SM00283">
    <property type="entry name" value="MA"/>
    <property type="match status" value="1"/>
</dbReference>
<dbReference type="PANTHER" id="PTHR43531:SF11">
    <property type="entry name" value="METHYL-ACCEPTING CHEMOTAXIS PROTEIN 3"/>
    <property type="match status" value="1"/>
</dbReference>
<evidence type="ECO:0000313" key="9">
    <source>
        <dbReference type="EMBL" id="CAN92361.1"/>
    </source>
</evidence>
<dbReference type="CDD" id="cd06225">
    <property type="entry name" value="HAMP"/>
    <property type="match status" value="1"/>
</dbReference>
<dbReference type="PANTHER" id="PTHR43531">
    <property type="entry name" value="PROTEIN ICFG"/>
    <property type="match status" value="1"/>
</dbReference>
<evidence type="ECO:0000256" key="4">
    <source>
        <dbReference type="SAM" id="Coils"/>
    </source>
</evidence>
<dbReference type="InterPro" id="IPR024478">
    <property type="entry name" value="HlyB_4HB_MCP"/>
</dbReference>
<dbReference type="GO" id="GO:0006935">
    <property type="term" value="P:chemotaxis"/>
    <property type="evidence" value="ECO:0007669"/>
    <property type="project" value="UniProtKB-KW"/>
</dbReference>
<feature type="region of interest" description="Disordered" evidence="5">
    <location>
        <begin position="508"/>
        <end position="539"/>
    </location>
</feature>
<dbReference type="GO" id="GO:0007165">
    <property type="term" value="P:signal transduction"/>
    <property type="evidence" value="ECO:0007669"/>
    <property type="project" value="UniProtKB-KW"/>
</dbReference>
<protein>
    <submittedName>
        <fullName evidence="9">Methyl-accepting chemotaxis protein</fullName>
    </submittedName>
</protein>
<feature type="transmembrane region" description="Helical" evidence="6">
    <location>
        <begin position="193"/>
        <end position="211"/>
    </location>
</feature>
<evidence type="ECO:0000256" key="5">
    <source>
        <dbReference type="SAM" id="MobiDB-lite"/>
    </source>
</evidence>
<dbReference type="Pfam" id="PF00672">
    <property type="entry name" value="HAMP"/>
    <property type="match status" value="1"/>
</dbReference>
<evidence type="ECO:0000256" key="3">
    <source>
        <dbReference type="PROSITE-ProRule" id="PRU00284"/>
    </source>
</evidence>
<keyword evidence="3" id="KW-0807">Transducer</keyword>
<feature type="domain" description="Methyl-accepting transducer" evidence="7">
    <location>
        <begin position="270"/>
        <end position="485"/>
    </location>
</feature>
<evidence type="ECO:0000313" key="10">
    <source>
        <dbReference type="Proteomes" id="UP000002139"/>
    </source>
</evidence>
<feature type="region of interest" description="Disordered" evidence="5">
    <location>
        <begin position="558"/>
        <end position="588"/>
    </location>
</feature>
<feature type="coiled-coil region" evidence="4">
    <location>
        <begin position="456"/>
        <end position="483"/>
    </location>
</feature>
<dbReference type="Pfam" id="PF12729">
    <property type="entry name" value="4HB_MCP_1"/>
    <property type="match status" value="1"/>
</dbReference>
<dbReference type="InterPro" id="IPR003660">
    <property type="entry name" value="HAMP_dom"/>
</dbReference>
<keyword evidence="6" id="KW-1133">Transmembrane helix</keyword>
<dbReference type="AlphaFoldDB" id="A9FWB2"/>
<keyword evidence="10" id="KW-1185">Reference proteome</keyword>
<keyword evidence="4" id="KW-0175">Coiled coil</keyword>
<dbReference type="PROSITE" id="PS50111">
    <property type="entry name" value="CHEMOTAXIS_TRANSDUC_2"/>
    <property type="match status" value="1"/>
</dbReference>
<dbReference type="RefSeq" id="WP_012234836.1">
    <property type="nucleotide sequence ID" value="NC_010162.1"/>
</dbReference>
<evidence type="ECO:0000256" key="2">
    <source>
        <dbReference type="ARBA" id="ARBA00029447"/>
    </source>
</evidence>
<evidence type="ECO:0000256" key="6">
    <source>
        <dbReference type="SAM" id="Phobius"/>
    </source>
</evidence>
<sequence>MNRLRIALRLSLSLAFMAMLMIAIAISGHLGLTSVAEKTHEILVSDVRELAIAMQIERDLMELRRYEKDCFLSMGDRPVQQGYQEKWNELEAQIQRRLDELDRLVTLPHDRESVAAMRRDLASYVVGFRRVMQETLAGQLPAAQTANAVMAGYKDEIHGFEESAEGLAQASTRHMEAMQASLSGDAQRASRDMGLIAFVALAVGVLVSVLVSRSITGPLSSAVGLARRIADGDLRHRGVAAGRDELGQLEEAMGEMADKLSTVLLEIRTGAESLAAASTQISATSQNLSQGTSEQAAAVEETSASLSEVSGSIQKNAESSQQTGELATGAAAAADQSLAAVQRTVAAMRDIAEKVSIVQEIAYQTNLLALNASIEAARAGEHGRGFAVVASEVRRLAERSQAAAKEIGALASTSVQVADRSGQLLEEMAPSIRQTSTLTQEVATASLSQADAVGQVNSAMRRVDEVTQRNAAISEELASTAEELAAQADALSGMLRFFQVGDELAFPGRTRVPRAPGAGDARRLPLPSREGSAASRGASNGAAVLATLARARTNGALRSPAALHEDAEFERFPPRGAARAASARAEVP</sequence>
<dbReference type="InterPro" id="IPR004089">
    <property type="entry name" value="MCPsignal_dom"/>
</dbReference>
<accession>A9FWB2</accession>
<feature type="domain" description="HAMP" evidence="8">
    <location>
        <begin position="213"/>
        <end position="265"/>
    </location>
</feature>
<evidence type="ECO:0000259" key="8">
    <source>
        <dbReference type="PROSITE" id="PS50885"/>
    </source>
</evidence>
<keyword evidence="1" id="KW-0145">Chemotaxis</keyword>
<evidence type="ECO:0000259" key="7">
    <source>
        <dbReference type="PROSITE" id="PS50111"/>
    </source>
</evidence>
<dbReference type="SMART" id="SM00304">
    <property type="entry name" value="HAMP"/>
    <property type="match status" value="1"/>
</dbReference>
<dbReference type="Pfam" id="PF00015">
    <property type="entry name" value="MCPsignal"/>
    <property type="match status" value="1"/>
</dbReference>
<comment type="similarity">
    <text evidence="2">Belongs to the methyl-accepting chemotaxis (MCP) protein family.</text>
</comment>
<dbReference type="PROSITE" id="PS50885">
    <property type="entry name" value="HAMP"/>
    <property type="match status" value="1"/>
</dbReference>
<dbReference type="STRING" id="448385.sce2202"/>
<name>A9FWB2_SORC5</name>
<organism evidence="9 10">
    <name type="scientific">Sorangium cellulosum (strain So ce56)</name>
    <name type="common">Polyangium cellulosum (strain So ce56)</name>
    <dbReference type="NCBI Taxonomy" id="448385"/>
    <lineage>
        <taxon>Bacteria</taxon>
        <taxon>Pseudomonadati</taxon>
        <taxon>Myxococcota</taxon>
        <taxon>Polyangia</taxon>
        <taxon>Polyangiales</taxon>
        <taxon>Polyangiaceae</taxon>
        <taxon>Sorangium</taxon>
    </lineage>
</organism>
<dbReference type="Proteomes" id="UP000002139">
    <property type="component" value="Chromosome"/>
</dbReference>
<evidence type="ECO:0000256" key="1">
    <source>
        <dbReference type="ARBA" id="ARBA00022500"/>
    </source>
</evidence>
<dbReference type="SUPFAM" id="SSF58104">
    <property type="entry name" value="Methyl-accepting chemotaxis protein (MCP) signaling domain"/>
    <property type="match status" value="1"/>
</dbReference>
<dbReference type="HOGENOM" id="CLU_000445_107_16_7"/>
<dbReference type="InterPro" id="IPR051310">
    <property type="entry name" value="MCP_chemotaxis"/>
</dbReference>
<keyword evidence="6" id="KW-0472">Membrane</keyword>
<dbReference type="Gene3D" id="1.10.287.950">
    <property type="entry name" value="Methyl-accepting chemotaxis protein"/>
    <property type="match status" value="1"/>
</dbReference>
<dbReference type="GO" id="GO:0005886">
    <property type="term" value="C:plasma membrane"/>
    <property type="evidence" value="ECO:0007669"/>
    <property type="project" value="TreeGrafter"/>
</dbReference>
<feature type="compositionally biased region" description="Basic and acidic residues" evidence="5">
    <location>
        <begin position="563"/>
        <end position="573"/>
    </location>
</feature>
<dbReference type="EMBL" id="AM746676">
    <property type="protein sequence ID" value="CAN92361.1"/>
    <property type="molecule type" value="Genomic_DNA"/>
</dbReference>
<proteinExistence type="inferred from homology"/>
<dbReference type="InterPro" id="IPR004090">
    <property type="entry name" value="Chemotax_Me-accpt_rcpt"/>
</dbReference>
<gene>
    <name evidence="9" type="primary">mcp</name>
    <name evidence="9" type="ordered locus">sce2202</name>
</gene>
<reference evidence="9 10" key="1">
    <citation type="journal article" date="2007" name="Nat. Biotechnol.">
        <title>Complete genome sequence of the myxobacterium Sorangium cellulosum.</title>
        <authorList>
            <person name="Schneiker S."/>
            <person name="Perlova O."/>
            <person name="Kaiser O."/>
            <person name="Gerth K."/>
            <person name="Alici A."/>
            <person name="Altmeyer M.O."/>
            <person name="Bartels D."/>
            <person name="Bekel T."/>
            <person name="Beyer S."/>
            <person name="Bode E."/>
            <person name="Bode H.B."/>
            <person name="Bolten C.J."/>
            <person name="Choudhuri J.V."/>
            <person name="Doss S."/>
            <person name="Elnakady Y.A."/>
            <person name="Frank B."/>
            <person name="Gaigalat L."/>
            <person name="Goesmann A."/>
            <person name="Groeger C."/>
            <person name="Gross F."/>
            <person name="Jelsbak L."/>
            <person name="Jelsbak L."/>
            <person name="Kalinowski J."/>
            <person name="Kegler C."/>
            <person name="Knauber T."/>
            <person name="Konietzny S."/>
            <person name="Kopp M."/>
            <person name="Krause L."/>
            <person name="Krug D."/>
            <person name="Linke B."/>
            <person name="Mahmud T."/>
            <person name="Martinez-Arias R."/>
            <person name="McHardy A.C."/>
            <person name="Merai M."/>
            <person name="Meyer F."/>
            <person name="Mormann S."/>
            <person name="Munoz-Dorado J."/>
            <person name="Perez J."/>
            <person name="Pradella S."/>
            <person name="Rachid S."/>
            <person name="Raddatz G."/>
            <person name="Rosenau F."/>
            <person name="Rueckert C."/>
            <person name="Sasse F."/>
            <person name="Scharfe M."/>
            <person name="Schuster S.C."/>
            <person name="Suen G."/>
            <person name="Treuner-Lange A."/>
            <person name="Velicer G.J."/>
            <person name="Vorholter F.-J."/>
            <person name="Weissman K.J."/>
            <person name="Welch R.D."/>
            <person name="Wenzel S.C."/>
            <person name="Whitworth D.E."/>
            <person name="Wilhelm S."/>
            <person name="Wittmann C."/>
            <person name="Bloecker H."/>
            <person name="Puehler A."/>
            <person name="Mueller R."/>
        </authorList>
    </citation>
    <scope>NUCLEOTIDE SEQUENCE [LARGE SCALE GENOMIC DNA]</scope>
    <source>
        <strain evidence="10">So ce56</strain>
    </source>
</reference>